<dbReference type="Proteomes" id="UP000313359">
    <property type="component" value="Unassembled WGS sequence"/>
</dbReference>
<name>A0A5C2RVG1_9APHY</name>
<dbReference type="Pfam" id="PF13679">
    <property type="entry name" value="Methyltransf_32"/>
    <property type="match status" value="1"/>
</dbReference>
<keyword evidence="4" id="KW-1185">Reference proteome</keyword>
<dbReference type="InterPro" id="IPR025714">
    <property type="entry name" value="Methyltranfer_dom"/>
</dbReference>
<dbReference type="OrthoDB" id="10258156at2759"/>
<evidence type="ECO:0000313" key="4">
    <source>
        <dbReference type="Proteomes" id="UP000313359"/>
    </source>
</evidence>
<dbReference type="PANTHER" id="PTHR12496:SF0">
    <property type="entry name" value="METHYLTRANSFERASE DOMAIN-CONTAINING PROTEIN"/>
    <property type="match status" value="1"/>
</dbReference>
<dbReference type="PANTHER" id="PTHR12496">
    <property type="entry name" value="CGI-41 METHYLTRANSFERASE"/>
    <property type="match status" value="1"/>
</dbReference>
<feature type="compositionally biased region" description="Polar residues" evidence="1">
    <location>
        <begin position="217"/>
        <end position="240"/>
    </location>
</feature>
<evidence type="ECO:0000256" key="1">
    <source>
        <dbReference type="SAM" id="MobiDB-lite"/>
    </source>
</evidence>
<evidence type="ECO:0000313" key="3">
    <source>
        <dbReference type="EMBL" id="RPD54680.1"/>
    </source>
</evidence>
<dbReference type="AlphaFoldDB" id="A0A5C2RVG1"/>
<dbReference type="EMBL" id="ML122303">
    <property type="protein sequence ID" value="RPD54680.1"/>
    <property type="molecule type" value="Genomic_DNA"/>
</dbReference>
<accession>A0A5C2RVG1</accession>
<evidence type="ECO:0000259" key="2">
    <source>
        <dbReference type="Pfam" id="PF13679"/>
    </source>
</evidence>
<feature type="region of interest" description="Disordered" evidence="1">
    <location>
        <begin position="200"/>
        <end position="240"/>
    </location>
</feature>
<feature type="domain" description="Methyltransferase" evidence="2">
    <location>
        <begin position="138"/>
        <end position="319"/>
    </location>
</feature>
<protein>
    <recommendedName>
        <fullName evidence="2">Methyltransferase domain-containing protein</fullName>
    </recommendedName>
</protein>
<sequence length="536" mass="58779">DSLQSILDLLSHPLVASLLSLHPNSLGLSSFARPTSWGTWWDWASMGDLKQDGSSAISDPWLILLRHYEACRRGGKFGGLFESLGTIPEEIREIVKRLSDLSLPRHVGLSFPPSADPTYLPPCRSSVAFAPLQGMSPKKAHEVVEMTAFLETMLASNRLLRHTRHAVDIGAGQAYLSRNLRDRLGVHVLALDWSDIQTQGAARKDASKSSRRSRQKGQTAEQIGTSDALSNEGSNSNNTSQGSLTYVTTCIDKESLLSSTQAWLGNAGPSGLQSASLPTHQSTLSHEASATHVLLVGLHACGSLTLDILRAFVAAATRSLRTGTSASPEPASWIPQGAVIVGCCYNMMRPEGKWPKPVMYYFRLTSNHLQLAAQVPAEWARTEATLKDARSALRKIVWRAMLEETLTQHAEAPAHHEAPSVACGDDGTHTDRRPRRLGRLNDSAYKDWETFVHTVRMKLGLADVDMPKPDTELEKRIEVFHTLRCIAGPAVESLILLDRLAWMQEELQGLPYKVELVNLFDQASGSGRNVAIVIRP</sequence>
<feature type="non-terminal residue" evidence="3">
    <location>
        <position position="1"/>
    </location>
</feature>
<dbReference type="InterPro" id="IPR052220">
    <property type="entry name" value="METTL25"/>
</dbReference>
<dbReference type="SUPFAM" id="SSF53335">
    <property type="entry name" value="S-adenosyl-L-methionine-dependent methyltransferases"/>
    <property type="match status" value="1"/>
</dbReference>
<reference evidence="3" key="1">
    <citation type="journal article" date="2018" name="Genome Biol. Evol.">
        <title>Genomics and development of Lentinus tigrinus, a white-rot wood-decaying mushroom with dimorphic fruiting bodies.</title>
        <authorList>
            <person name="Wu B."/>
            <person name="Xu Z."/>
            <person name="Knudson A."/>
            <person name="Carlson A."/>
            <person name="Chen N."/>
            <person name="Kovaka S."/>
            <person name="LaButti K."/>
            <person name="Lipzen A."/>
            <person name="Pennachio C."/>
            <person name="Riley R."/>
            <person name="Schakwitz W."/>
            <person name="Umezawa K."/>
            <person name="Ohm R.A."/>
            <person name="Grigoriev I.V."/>
            <person name="Nagy L.G."/>
            <person name="Gibbons J."/>
            <person name="Hibbett D."/>
        </authorList>
    </citation>
    <scope>NUCLEOTIDE SEQUENCE [LARGE SCALE GENOMIC DNA]</scope>
    <source>
        <strain evidence="3">ALCF2SS1-6</strain>
    </source>
</reference>
<feature type="region of interest" description="Disordered" evidence="1">
    <location>
        <begin position="409"/>
        <end position="436"/>
    </location>
</feature>
<proteinExistence type="predicted"/>
<dbReference type="STRING" id="1328759.A0A5C2RVG1"/>
<organism evidence="3 4">
    <name type="scientific">Lentinus tigrinus ALCF2SS1-6</name>
    <dbReference type="NCBI Taxonomy" id="1328759"/>
    <lineage>
        <taxon>Eukaryota</taxon>
        <taxon>Fungi</taxon>
        <taxon>Dikarya</taxon>
        <taxon>Basidiomycota</taxon>
        <taxon>Agaricomycotina</taxon>
        <taxon>Agaricomycetes</taxon>
        <taxon>Polyporales</taxon>
        <taxon>Polyporaceae</taxon>
        <taxon>Lentinus</taxon>
    </lineage>
</organism>
<gene>
    <name evidence="3" type="ORF">L227DRAFT_482771</name>
</gene>
<feature type="non-terminal residue" evidence="3">
    <location>
        <position position="536"/>
    </location>
</feature>
<dbReference type="InterPro" id="IPR029063">
    <property type="entry name" value="SAM-dependent_MTases_sf"/>
</dbReference>